<gene>
    <name evidence="1" type="ORF">ABJ99_3679</name>
</gene>
<comment type="caution">
    <text evidence="1">The sequence shown here is derived from an EMBL/GenBank/DDBJ whole genome shotgun (WGS) entry which is preliminary data.</text>
</comment>
<dbReference type="PATRIC" id="fig|81035.3.peg.3928"/>
<organism evidence="1 2">
    <name type="scientific">Pseudomonas syringae pv. cilantro</name>
    <dbReference type="NCBI Taxonomy" id="81035"/>
    <lineage>
        <taxon>Bacteria</taxon>
        <taxon>Pseudomonadati</taxon>
        <taxon>Pseudomonadota</taxon>
        <taxon>Gammaproteobacteria</taxon>
        <taxon>Pseudomonadales</taxon>
        <taxon>Pseudomonadaceae</taxon>
        <taxon>Pseudomonas</taxon>
        <taxon>Pseudomonas syringae</taxon>
    </lineage>
</organism>
<accession>A0A0N0X8H4</accession>
<sequence length="51" mass="5630">MTAGSHQGGGWVEDFKSKKYLRAVLRVEKRGETDGSTRYREGCISVCLPGL</sequence>
<protein>
    <submittedName>
        <fullName evidence="1">Uncharacterized protein</fullName>
    </submittedName>
</protein>
<dbReference type="EMBL" id="LGLN01000071">
    <property type="protein sequence ID" value="KPC26918.1"/>
    <property type="molecule type" value="Genomic_DNA"/>
</dbReference>
<name>A0A0N0X8H4_PSESX</name>
<reference evidence="1 2" key="2">
    <citation type="submission" date="2015-10" db="EMBL/GenBank/DDBJ databases">
        <title>Comparative genomics and high-throughput reverse genetic screens identify a new phytobacterial MAMP and an Arabidopsis receptor required for immune elicitation.</title>
        <authorList>
            <person name="Mott G.A."/>
            <person name="Thakur S."/>
            <person name="Wang P.W."/>
            <person name="Desveaux D."/>
            <person name="Guttman D.S."/>
        </authorList>
    </citation>
    <scope>NUCLEOTIDE SEQUENCE [LARGE SCALE GENOMIC DNA]</scope>
    <source>
        <strain evidence="1 2">0788_9</strain>
    </source>
</reference>
<evidence type="ECO:0000313" key="1">
    <source>
        <dbReference type="EMBL" id="KPC26918.1"/>
    </source>
</evidence>
<dbReference type="AlphaFoldDB" id="A0A0N0X8H4"/>
<reference evidence="1 2" key="1">
    <citation type="submission" date="2015-07" db="EMBL/GenBank/DDBJ databases">
        <authorList>
            <person name="Noorani M."/>
        </authorList>
    </citation>
    <scope>NUCLEOTIDE SEQUENCE [LARGE SCALE GENOMIC DNA]</scope>
    <source>
        <strain evidence="1 2">0788_9</strain>
    </source>
</reference>
<proteinExistence type="predicted"/>
<dbReference type="Proteomes" id="UP000037891">
    <property type="component" value="Unassembled WGS sequence"/>
</dbReference>
<evidence type="ECO:0000313" key="2">
    <source>
        <dbReference type="Proteomes" id="UP000037891"/>
    </source>
</evidence>